<proteinExistence type="predicted"/>
<comment type="caution">
    <text evidence="1">The sequence shown here is derived from an EMBL/GenBank/DDBJ whole genome shotgun (WGS) entry which is preliminary data.</text>
</comment>
<accession>A0ABN7W4M8</accession>
<organism evidence="1 2">
    <name type="scientific">Gigaspora margarita</name>
    <dbReference type="NCBI Taxonomy" id="4874"/>
    <lineage>
        <taxon>Eukaryota</taxon>
        <taxon>Fungi</taxon>
        <taxon>Fungi incertae sedis</taxon>
        <taxon>Mucoromycota</taxon>
        <taxon>Glomeromycotina</taxon>
        <taxon>Glomeromycetes</taxon>
        <taxon>Diversisporales</taxon>
        <taxon>Gigasporaceae</taxon>
        <taxon>Gigaspora</taxon>
    </lineage>
</organism>
<gene>
    <name evidence="1" type="ORF">GMARGA_LOCUS26331</name>
</gene>
<reference evidence="1 2" key="1">
    <citation type="submission" date="2021-06" db="EMBL/GenBank/DDBJ databases">
        <authorList>
            <person name="Kallberg Y."/>
            <person name="Tangrot J."/>
            <person name="Rosling A."/>
        </authorList>
    </citation>
    <scope>NUCLEOTIDE SEQUENCE [LARGE SCALE GENOMIC DNA]</scope>
    <source>
        <strain evidence="1 2">120-4 pot B 10/14</strain>
    </source>
</reference>
<name>A0ABN7W4M8_GIGMA</name>
<dbReference type="Proteomes" id="UP000789901">
    <property type="component" value="Unassembled WGS sequence"/>
</dbReference>
<sequence length="280" mass="32734">MTKDKPEFLTDFINSYNPSLDKTISSPFQVYYNTYKNLLKNFTTTLFTKLNYAMIFHSHYSIPSYSTSNRNKVAINFARLHLYLYDKYQTIDYSKFIEDLDLKPIMASFNYTIIHDKPNTFLFDIQSNSRFNIHITLNIPTTDFQTTFEISSLKPFTKIFNKCNHDKCTLSIPKDDHNIKFLSSHYFKESFTSYPAPENPIEKIWIFPDLELEIFTQNQPDAATFTKPTPTTKFKELATKTAKKIAKKMMYLRPLNDTHTTSAALEFLVTPNINPHTLAR</sequence>
<evidence type="ECO:0000313" key="1">
    <source>
        <dbReference type="EMBL" id="CAG8815585.1"/>
    </source>
</evidence>
<protein>
    <submittedName>
        <fullName evidence="1">12239_t:CDS:1</fullName>
    </submittedName>
</protein>
<feature type="non-terminal residue" evidence="1">
    <location>
        <position position="280"/>
    </location>
</feature>
<evidence type="ECO:0000313" key="2">
    <source>
        <dbReference type="Proteomes" id="UP000789901"/>
    </source>
</evidence>
<keyword evidence="2" id="KW-1185">Reference proteome</keyword>
<dbReference type="EMBL" id="CAJVQB010030453">
    <property type="protein sequence ID" value="CAG8815585.1"/>
    <property type="molecule type" value="Genomic_DNA"/>
</dbReference>